<proteinExistence type="predicted"/>
<dbReference type="EMBL" id="MN642089">
    <property type="protein sequence ID" value="QGH72008.1"/>
    <property type="molecule type" value="Genomic_DNA"/>
</dbReference>
<name>A0A6B7ZEU3_9CAUD</name>
<sequence length="152" mass="17275">MFKAIINGIKWFFGQPEEEKQKLARKHRHATFNPATKTGPVKVRGIPTIPDEGTGIKDSYMKLVEMAGIDESLVIEEAKARILMPMDFSDRHIEHALQCCGFQKEPKRSGGMAYDPRLIQAVKLSVNMYSTGVQTRIEEVQKRLEEALKEDE</sequence>
<evidence type="ECO:0000313" key="1">
    <source>
        <dbReference type="EMBL" id="QGH72008.1"/>
    </source>
</evidence>
<keyword evidence="2" id="KW-1185">Reference proteome</keyword>
<gene>
    <name evidence="1" type="ORF">N1M2_145</name>
</gene>
<organism evidence="1 2">
    <name type="scientific">Klebsiella phage N1M2</name>
    <dbReference type="NCBI Taxonomy" id="2664939"/>
    <lineage>
        <taxon>Viruses</taxon>
        <taxon>Duplodnaviria</taxon>
        <taxon>Heunggongvirae</taxon>
        <taxon>Uroviricota</taxon>
        <taxon>Caudoviricetes</taxon>
        <taxon>Chimalliviridae</taxon>
        <taxon>Nimduovirus</taxon>
        <taxon>Nimduovirus N1M2</taxon>
    </lineage>
</organism>
<protein>
    <submittedName>
        <fullName evidence="1">Uncharacterized protein</fullName>
    </submittedName>
</protein>
<evidence type="ECO:0000313" key="2">
    <source>
        <dbReference type="Proteomes" id="UP000464669"/>
    </source>
</evidence>
<reference evidence="1 2" key="1">
    <citation type="submission" date="2019-11" db="EMBL/GenBank/DDBJ databases">
        <authorList>
            <person name="Lewis R."/>
            <person name="Clooney A.G."/>
            <person name="Stockdale S.R."/>
            <person name="Buttimer C."/>
            <person name="Draper L.A."/>
            <person name="Ross R.P."/>
            <person name="Hill C."/>
        </authorList>
    </citation>
    <scope>NUCLEOTIDE SEQUENCE [LARGE SCALE GENOMIC DNA]</scope>
</reference>
<dbReference type="Proteomes" id="UP000464669">
    <property type="component" value="Segment"/>
</dbReference>
<accession>A0A6B7ZEU3</accession>